<organism evidence="3 4">
    <name type="scientific">Paenibacillus aurantius</name>
    <dbReference type="NCBI Taxonomy" id="2918900"/>
    <lineage>
        <taxon>Bacteria</taxon>
        <taxon>Bacillati</taxon>
        <taxon>Bacillota</taxon>
        <taxon>Bacilli</taxon>
        <taxon>Bacillales</taxon>
        <taxon>Paenibacillaceae</taxon>
        <taxon>Paenibacillus</taxon>
    </lineage>
</organism>
<evidence type="ECO:0000256" key="1">
    <source>
        <dbReference type="ARBA" id="ARBA00009673"/>
    </source>
</evidence>
<dbReference type="KEGG" id="paun:MJA45_08280"/>
<proteinExistence type="inferred from homology"/>
<dbReference type="Pfam" id="PF02580">
    <property type="entry name" value="Tyr_Deacylase"/>
    <property type="match status" value="1"/>
</dbReference>
<dbReference type="NCBIfam" id="TIGR00256">
    <property type="entry name" value="D-aminoacyl-tRNA deacylase"/>
    <property type="match status" value="1"/>
</dbReference>
<dbReference type="SUPFAM" id="SSF69500">
    <property type="entry name" value="DTD-like"/>
    <property type="match status" value="1"/>
</dbReference>
<dbReference type="GO" id="GO:0043908">
    <property type="term" value="F:Ser(Gly)-tRNA(Ala) hydrolase activity"/>
    <property type="evidence" value="ECO:0007669"/>
    <property type="project" value="UniProtKB-UniRule"/>
</dbReference>
<dbReference type="RefSeq" id="WP_315606790.1">
    <property type="nucleotide sequence ID" value="NZ_CP130318.1"/>
</dbReference>
<comment type="similarity">
    <text evidence="1 2">Belongs to the DTD family.</text>
</comment>
<dbReference type="InterPro" id="IPR003732">
    <property type="entry name" value="Daa-tRNA_deacyls_DTD"/>
</dbReference>
<accession>A0AA96LJ26</accession>
<comment type="domain">
    <text evidence="2">A Gly-cisPro motif from one monomer fits into the active site of the other monomer to allow specific chiral rejection of L-amino acids.</text>
</comment>
<keyword evidence="2 3" id="KW-0378">Hydrolase</keyword>
<dbReference type="Gene3D" id="3.50.80.10">
    <property type="entry name" value="D-tyrosyl-tRNA(Tyr) deacylase"/>
    <property type="match status" value="1"/>
</dbReference>
<dbReference type="PANTHER" id="PTHR10472">
    <property type="entry name" value="D-TYROSYL-TRNA TYR DEACYLASE"/>
    <property type="match status" value="1"/>
</dbReference>
<dbReference type="FunFam" id="3.50.80.10:FF:000001">
    <property type="entry name" value="D-aminoacyl-tRNA deacylase"/>
    <property type="match status" value="1"/>
</dbReference>
<feature type="short sequence motif" description="Gly-cisPro motif, important for rejection of L-amino acids" evidence="2">
    <location>
        <begin position="137"/>
        <end position="138"/>
    </location>
</feature>
<dbReference type="GO" id="GO:0019478">
    <property type="term" value="P:D-amino acid catabolic process"/>
    <property type="evidence" value="ECO:0007669"/>
    <property type="project" value="UniProtKB-UniRule"/>
</dbReference>
<protein>
    <recommendedName>
        <fullName evidence="2">D-aminoacyl-tRNA deacylase</fullName>
        <shortName evidence="2">DTD</shortName>
        <ecNumber evidence="2">3.1.1.96</ecNumber>
    </recommendedName>
    <alternativeName>
        <fullName evidence="2">Gly-tRNA(Ala) deacylase</fullName>
        <ecNumber evidence="2">3.1.1.-</ecNumber>
    </alternativeName>
</protein>
<comment type="catalytic activity">
    <reaction evidence="2">
        <text>glycyl-tRNA(Ala) + H2O = tRNA(Ala) + glycine + H(+)</text>
        <dbReference type="Rhea" id="RHEA:53744"/>
        <dbReference type="Rhea" id="RHEA-COMP:9657"/>
        <dbReference type="Rhea" id="RHEA-COMP:13640"/>
        <dbReference type="ChEBI" id="CHEBI:15377"/>
        <dbReference type="ChEBI" id="CHEBI:15378"/>
        <dbReference type="ChEBI" id="CHEBI:57305"/>
        <dbReference type="ChEBI" id="CHEBI:78442"/>
        <dbReference type="ChEBI" id="CHEBI:78522"/>
    </reaction>
</comment>
<dbReference type="GO" id="GO:0051500">
    <property type="term" value="F:D-tyrosyl-tRNA(Tyr) deacylase activity"/>
    <property type="evidence" value="ECO:0007669"/>
    <property type="project" value="TreeGrafter"/>
</dbReference>
<dbReference type="Proteomes" id="UP001305702">
    <property type="component" value="Chromosome"/>
</dbReference>
<keyword evidence="2" id="KW-0963">Cytoplasm</keyword>
<dbReference type="AlphaFoldDB" id="A0AA96LJ26"/>
<keyword evidence="2" id="KW-0694">RNA-binding</keyword>
<dbReference type="InterPro" id="IPR023509">
    <property type="entry name" value="DTD-like_sf"/>
</dbReference>
<keyword evidence="4" id="KW-1185">Reference proteome</keyword>
<sequence>MRVVVQRSKAASVTVDGEVTGSIEQGLVVLVGITHEDTEQDARYLADKVAGLRIFEDDSEKMNLSVRDIGGQILSVSQFTLYGDCRKGKRPNFMAAARPAQAEELYERFNGLLRETGLMVETGVFGAMMDVQLVNWGPVTLIIDSK</sequence>
<evidence type="ECO:0000313" key="4">
    <source>
        <dbReference type="Proteomes" id="UP001305702"/>
    </source>
</evidence>
<reference evidence="3 4" key="1">
    <citation type="submission" date="2022-02" db="EMBL/GenBank/DDBJ databases">
        <title>Paenibacillus sp. MBLB1776 Whole Genome Shotgun Sequencing.</title>
        <authorList>
            <person name="Hwang C.Y."/>
            <person name="Cho E.-S."/>
            <person name="Seo M.-J."/>
        </authorList>
    </citation>
    <scope>NUCLEOTIDE SEQUENCE [LARGE SCALE GENOMIC DNA]</scope>
    <source>
        <strain evidence="3 4">MBLB1776</strain>
    </source>
</reference>
<comment type="subunit">
    <text evidence="2">Homodimer.</text>
</comment>
<evidence type="ECO:0000256" key="2">
    <source>
        <dbReference type="HAMAP-Rule" id="MF_00518"/>
    </source>
</evidence>
<dbReference type="EMBL" id="CP130318">
    <property type="protein sequence ID" value="WNQ13010.1"/>
    <property type="molecule type" value="Genomic_DNA"/>
</dbReference>
<dbReference type="EC" id="3.1.1.96" evidence="2"/>
<dbReference type="GO" id="GO:0005737">
    <property type="term" value="C:cytoplasm"/>
    <property type="evidence" value="ECO:0007669"/>
    <property type="project" value="UniProtKB-SubCell"/>
</dbReference>
<dbReference type="EC" id="3.1.1.-" evidence="2"/>
<dbReference type="CDD" id="cd00563">
    <property type="entry name" value="Dtyr_deacylase"/>
    <property type="match status" value="1"/>
</dbReference>
<evidence type="ECO:0000313" key="3">
    <source>
        <dbReference type="EMBL" id="WNQ13010.1"/>
    </source>
</evidence>
<comment type="function">
    <text evidence="2">An aminoacyl-tRNA editing enzyme that deacylates mischarged D-aminoacyl-tRNAs. Also deacylates mischarged glycyl-tRNA(Ala), protecting cells against glycine mischarging by AlaRS. Acts via tRNA-based rather than protein-based catalysis; rejects L-amino acids rather than detecting D-amino acids in the active site. By recycling D-aminoacyl-tRNA to D-amino acids and free tRNA molecules, this enzyme counteracts the toxicity associated with the formation of D-aminoacyl-tRNA entities in vivo and helps enforce protein L-homochirality.</text>
</comment>
<comment type="catalytic activity">
    <reaction evidence="2">
        <text>a D-aminoacyl-tRNA + H2O = a tRNA + a D-alpha-amino acid + H(+)</text>
        <dbReference type="Rhea" id="RHEA:13953"/>
        <dbReference type="Rhea" id="RHEA-COMP:10123"/>
        <dbReference type="Rhea" id="RHEA-COMP:10124"/>
        <dbReference type="ChEBI" id="CHEBI:15377"/>
        <dbReference type="ChEBI" id="CHEBI:15378"/>
        <dbReference type="ChEBI" id="CHEBI:59871"/>
        <dbReference type="ChEBI" id="CHEBI:78442"/>
        <dbReference type="ChEBI" id="CHEBI:79333"/>
        <dbReference type="EC" id="3.1.1.96"/>
    </reaction>
</comment>
<dbReference type="HAMAP" id="MF_00518">
    <property type="entry name" value="Deacylase_Dtd"/>
    <property type="match status" value="1"/>
</dbReference>
<name>A0AA96LJ26_9BACL</name>
<gene>
    <name evidence="2 3" type="primary">dtd</name>
    <name evidence="3" type="ORF">MJA45_08280</name>
</gene>
<dbReference type="GO" id="GO:0000049">
    <property type="term" value="F:tRNA binding"/>
    <property type="evidence" value="ECO:0007669"/>
    <property type="project" value="UniProtKB-UniRule"/>
</dbReference>
<comment type="subcellular location">
    <subcellularLocation>
        <location evidence="2">Cytoplasm</location>
    </subcellularLocation>
</comment>
<dbReference type="PANTHER" id="PTHR10472:SF5">
    <property type="entry name" value="D-AMINOACYL-TRNA DEACYLASE 1"/>
    <property type="match status" value="1"/>
</dbReference>
<dbReference type="GO" id="GO:0106026">
    <property type="term" value="F:Gly-tRNA(Ala) deacylase activity"/>
    <property type="evidence" value="ECO:0007669"/>
    <property type="project" value="UniProtKB-UniRule"/>
</dbReference>
<keyword evidence="2" id="KW-0820">tRNA-binding</keyword>